<proteinExistence type="predicted"/>
<keyword evidence="3" id="KW-1185">Reference proteome</keyword>
<protein>
    <submittedName>
        <fullName evidence="2">Putative membrane protein</fullName>
    </submittedName>
</protein>
<evidence type="ECO:0000256" key="1">
    <source>
        <dbReference type="SAM" id="Phobius"/>
    </source>
</evidence>
<keyword evidence="1" id="KW-1133">Transmembrane helix</keyword>
<name>A0A4R7FL94_9MICO</name>
<comment type="caution">
    <text evidence="2">The sequence shown here is derived from an EMBL/GenBank/DDBJ whole genome shotgun (WGS) entry which is preliminary data.</text>
</comment>
<reference evidence="2 3" key="1">
    <citation type="submission" date="2019-03" db="EMBL/GenBank/DDBJ databases">
        <title>Genomic Encyclopedia of Archaeal and Bacterial Type Strains, Phase II (KMG-II): from individual species to whole genera.</title>
        <authorList>
            <person name="Goeker M."/>
        </authorList>
    </citation>
    <scope>NUCLEOTIDE SEQUENCE [LARGE SCALE GENOMIC DNA]</scope>
    <source>
        <strain evidence="2 3">DSM 24782</strain>
    </source>
</reference>
<dbReference type="InterPro" id="IPR009732">
    <property type="entry name" value="DUF1304"/>
</dbReference>
<feature type="transmembrane region" description="Helical" evidence="1">
    <location>
        <begin position="6"/>
        <end position="27"/>
    </location>
</feature>
<sequence length="129" mass="12769">MLVAGSVLALVGAAVHVSIWVLESIAWRGPRARAVFGTSEEDARVTAPLALNQGFYNLFLAVEVVVGVVLLVAGATAAGATAVLIGAGSMAAAALVLVVSDRSKARAALVQGLVPAVAVLLVAIGLATG</sequence>
<dbReference type="Proteomes" id="UP000295344">
    <property type="component" value="Unassembled WGS sequence"/>
</dbReference>
<gene>
    <name evidence="2" type="ORF">CLV52_2110</name>
</gene>
<dbReference type="Pfam" id="PF06993">
    <property type="entry name" value="DUF1304"/>
    <property type="match status" value="1"/>
</dbReference>
<keyword evidence="1" id="KW-0472">Membrane</keyword>
<dbReference type="OrthoDB" id="9803832at2"/>
<organism evidence="2 3">
    <name type="scientific">Amnibacterium kyonggiense</name>
    <dbReference type="NCBI Taxonomy" id="595671"/>
    <lineage>
        <taxon>Bacteria</taxon>
        <taxon>Bacillati</taxon>
        <taxon>Actinomycetota</taxon>
        <taxon>Actinomycetes</taxon>
        <taxon>Micrococcales</taxon>
        <taxon>Microbacteriaceae</taxon>
        <taxon>Amnibacterium</taxon>
    </lineage>
</organism>
<dbReference type="RefSeq" id="WP_133766274.1">
    <property type="nucleotide sequence ID" value="NZ_BAAARP010000002.1"/>
</dbReference>
<feature type="transmembrane region" description="Helical" evidence="1">
    <location>
        <begin position="79"/>
        <end position="100"/>
    </location>
</feature>
<dbReference type="AlphaFoldDB" id="A0A4R7FL94"/>
<evidence type="ECO:0000313" key="3">
    <source>
        <dbReference type="Proteomes" id="UP000295344"/>
    </source>
</evidence>
<feature type="transmembrane region" description="Helical" evidence="1">
    <location>
        <begin position="107"/>
        <end position="127"/>
    </location>
</feature>
<keyword evidence="1" id="KW-0812">Transmembrane</keyword>
<evidence type="ECO:0000313" key="2">
    <source>
        <dbReference type="EMBL" id="TDS77170.1"/>
    </source>
</evidence>
<accession>A0A4R7FL94</accession>
<dbReference type="EMBL" id="SOAM01000002">
    <property type="protein sequence ID" value="TDS77170.1"/>
    <property type="molecule type" value="Genomic_DNA"/>
</dbReference>
<feature type="transmembrane region" description="Helical" evidence="1">
    <location>
        <begin position="54"/>
        <end position="73"/>
    </location>
</feature>